<evidence type="ECO:0000256" key="1">
    <source>
        <dbReference type="SAM" id="Phobius"/>
    </source>
</evidence>
<reference evidence="2 3" key="1">
    <citation type="submission" date="2017-07" db="EMBL/GenBank/DDBJ databases">
        <title>Genome sequence of Streptomyces pluripotens MUSC 137T.</title>
        <authorList>
            <person name="Ser H.-L."/>
            <person name="Lee L.-H."/>
        </authorList>
    </citation>
    <scope>NUCLEOTIDE SEQUENCE [LARGE SCALE GENOMIC DNA]</scope>
    <source>
        <strain evidence="2 3">MUSC 137</strain>
    </source>
</reference>
<organism evidence="2 3">
    <name type="scientific">Streptomyces pluripotens</name>
    <dbReference type="NCBI Taxonomy" id="1355015"/>
    <lineage>
        <taxon>Bacteria</taxon>
        <taxon>Bacillati</taxon>
        <taxon>Actinomycetota</taxon>
        <taxon>Actinomycetes</taxon>
        <taxon>Kitasatosporales</taxon>
        <taxon>Streptomycetaceae</taxon>
        <taxon>Streptomyces</taxon>
    </lineage>
</organism>
<dbReference type="RefSeq" id="WP_039657259.1">
    <property type="nucleotide sequence ID" value="NZ_CP021080.1"/>
</dbReference>
<keyword evidence="1" id="KW-0472">Membrane</keyword>
<name>A0A221NSI4_9ACTN</name>
<dbReference type="STRING" id="1355015.LK06_000120"/>
<sequence length="200" mass="20935">MTRTPAATVTHPWLWRWRRNPLKRHSDVVEAWIVLVTWVLATFAAVVAGVVTAGAAGQGFSARAAGVHSVSAVLTDDAAKPPATGSGSRDGREWATVRWTDAHGSVHTDQARVFPGAPAGTRVTVWTDRANRVVPAPITGAAATGEAVGTGVLVAGLAGTAVLVAGRAVRGGLLRRRLAEWDKEWNQVGPRWGNLNSGGT</sequence>
<evidence type="ECO:0000313" key="3">
    <source>
        <dbReference type="Proteomes" id="UP000031501"/>
    </source>
</evidence>
<dbReference type="InterPro" id="IPR039708">
    <property type="entry name" value="MT1774/Rv1733c-like"/>
</dbReference>
<dbReference type="PANTHER" id="PTHR42305">
    <property type="entry name" value="MEMBRANE PROTEIN RV1733C-RELATED"/>
    <property type="match status" value="1"/>
</dbReference>
<dbReference type="KEGG" id="splu:LK06_000120"/>
<proteinExistence type="predicted"/>
<dbReference type="Proteomes" id="UP000031501">
    <property type="component" value="Chromosome"/>
</dbReference>
<dbReference type="OrthoDB" id="4213157at2"/>
<dbReference type="EMBL" id="CP022433">
    <property type="protein sequence ID" value="ASN22872.1"/>
    <property type="molecule type" value="Genomic_DNA"/>
</dbReference>
<keyword evidence="1" id="KW-0812">Transmembrane</keyword>
<evidence type="ECO:0000313" key="2">
    <source>
        <dbReference type="EMBL" id="ASN22872.1"/>
    </source>
</evidence>
<gene>
    <name evidence="2" type="ORF">LK07_01200</name>
</gene>
<keyword evidence="1" id="KW-1133">Transmembrane helix</keyword>
<keyword evidence="3" id="KW-1185">Reference proteome</keyword>
<dbReference type="PANTHER" id="PTHR42305:SF1">
    <property type="entry name" value="MEMBRANE PROTEIN RV1733C-RELATED"/>
    <property type="match status" value="1"/>
</dbReference>
<protein>
    <submittedName>
        <fullName evidence="2">Uncharacterized protein</fullName>
    </submittedName>
</protein>
<feature type="transmembrane region" description="Helical" evidence="1">
    <location>
        <begin position="31"/>
        <end position="53"/>
    </location>
</feature>
<accession>A0A221NSI4</accession>
<dbReference type="AlphaFoldDB" id="A0A221NSI4"/>